<protein>
    <submittedName>
        <fullName evidence="3">Tetratricopeptide repeat protein</fullName>
    </submittedName>
</protein>
<dbReference type="EMBL" id="JAGEOJ010000008">
    <property type="protein sequence ID" value="MBO2449540.1"/>
    <property type="molecule type" value="Genomic_DNA"/>
</dbReference>
<dbReference type="Proteomes" id="UP000669179">
    <property type="component" value="Unassembled WGS sequence"/>
</dbReference>
<dbReference type="InterPro" id="IPR019734">
    <property type="entry name" value="TPR_rpt"/>
</dbReference>
<dbReference type="PANTHER" id="PTHR47691">
    <property type="entry name" value="REGULATOR-RELATED"/>
    <property type="match status" value="1"/>
</dbReference>
<dbReference type="InterPro" id="IPR027417">
    <property type="entry name" value="P-loop_NTPase"/>
</dbReference>
<dbReference type="InterPro" id="IPR036388">
    <property type="entry name" value="WH-like_DNA-bd_sf"/>
</dbReference>
<accession>A0A939PBH9</accession>
<dbReference type="Pfam" id="PF17874">
    <property type="entry name" value="TPR_MalT"/>
    <property type="match status" value="1"/>
</dbReference>
<reference evidence="3" key="1">
    <citation type="submission" date="2021-03" db="EMBL/GenBank/DDBJ databases">
        <authorList>
            <person name="Kanchanasin P."/>
            <person name="Saeng-In P."/>
            <person name="Phongsopitanun W."/>
            <person name="Yuki M."/>
            <person name="Kudo T."/>
            <person name="Ohkuma M."/>
            <person name="Tanasupawat S."/>
        </authorList>
    </citation>
    <scope>NUCLEOTIDE SEQUENCE</scope>
    <source>
        <strain evidence="3">GKU 128</strain>
    </source>
</reference>
<dbReference type="RefSeq" id="WP_208257423.1">
    <property type="nucleotide sequence ID" value="NZ_JAGEOJ010000008.1"/>
</dbReference>
<dbReference type="SUPFAM" id="SSF52540">
    <property type="entry name" value="P-loop containing nucleoside triphosphate hydrolases"/>
    <property type="match status" value="1"/>
</dbReference>
<dbReference type="AlphaFoldDB" id="A0A939PBH9"/>
<dbReference type="Pfam" id="PF13424">
    <property type="entry name" value="TPR_12"/>
    <property type="match status" value="2"/>
</dbReference>
<dbReference type="Gene3D" id="3.40.50.300">
    <property type="entry name" value="P-loop containing nucleotide triphosphate hydrolases"/>
    <property type="match status" value="1"/>
</dbReference>
<dbReference type="InterPro" id="IPR041617">
    <property type="entry name" value="TPR_MalT"/>
</dbReference>
<evidence type="ECO:0000259" key="2">
    <source>
        <dbReference type="SMART" id="SM00382"/>
    </source>
</evidence>
<dbReference type="SMART" id="SM00028">
    <property type="entry name" value="TPR"/>
    <property type="match status" value="8"/>
</dbReference>
<gene>
    <name evidence="3" type="ORF">J4573_20735</name>
</gene>
<dbReference type="InterPro" id="IPR003593">
    <property type="entry name" value="AAA+_ATPase"/>
</dbReference>
<evidence type="ECO:0000313" key="4">
    <source>
        <dbReference type="Proteomes" id="UP000669179"/>
    </source>
</evidence>
<dbReference type="Gene3D" id="1.10.10.10">
    <property type="entry name" value="Winged helix-like DNA-binding domain superfamily/Winged helix DNA-binding domain"/>
    <property type="match status" value="1"/>
</dbReference>
<dbReference type="SUPFAM" id="SSF48452">
    <property type="entry name" value="TPR-like"/>
    <property type="match status" value="3"/>
</dbReference>
<keyword evidence="1" id="KW-0677">Repeat</keyword>
<dbReference type="Gene3D" id="1.25.40.10">
    <property type="entry name" value="Tetratricopeptide repeat domain"/>
    <property type="match status" value="2"/>
</dbReference>
<dbReference type="SMART" id="SM00382">
    <property type="entry name" value="AAA"/>
    <property type="match status" value="1"/>
</dbReference>
<keyword evidence="4" id="KW-1185">Reference proteome</keyword>
<name>A0A939PBH9_9ACTN</name>
<dbReference type="InterPro" id="IPR011990">
    <property type="entry name" value="TPR-like_helical_dom_sf"/>
</dbReference>
<dbReference type="InterPro" id="IPR042197">
    <property type="entry name" value="Apaf_helical"/>
</dbReference>
<dbReference type="Gene3D" id="1.10.8.430">
    <property type="entry name" value="Helical domain of apoptotic protease-activating factors"/>
    <property type="match status" value="1"/>
</dbReference>
<evidence type="ECO:0000313" key="3">
    <source>
        <dbReference type="EMBL" id="MBO2449540.1"/>
    </source>
</evidence>
<dbReference type="PANTHER" id="PTHR47691:SF3">
    <property type="entry name" value="HTH-TYPE TRANSCRIPTIONAL REGULATOR RV0890C-RELATED"/>
    <property type="match status" value="1"/>
</dbReference>
<proteinExistence type="predicted"/>
<comment type="caution">
    <text evidence="3">The sequence shown here is derived from an EMBL/GenBank/DDBJ whole genome shotgun (WGS) entry which is preliminary data.</text>
</comment>
<organism evidence="3 4">
    <name type="scientific">Actinomadura barringtoniae</name>
    <dbReference type="NCBI Taxonomy" id="1427535"/>
    <lineage>
        <taxon>Bacteria</taxon>
        <taxon>Bacillati</taxon>
        <taxon>Actinomycetota</taxon>
        <taxon>Actinomycetes</taxon>
        <taxon>Streptosporangiales</taxon>
        <taxon>Thermomonosporaceae</taxon>
        <taxon>Actinomadura</taxon>
    </lineage>
</organism>
<dbReference type="InterPro" id="IPR002182">
    <property type="entry name" value="NB-ARC"/>
</dbReference>
<sequence length="924" mass="101802">MEAYPGKAKVEGDAVAGDKIVHMGGPASRPQAPPRQLPLDIHGFSGRGDVLARLNTLAEENRHSLSPLIFAITGMPGVGKTTLAVHWAHLMADRFPDGNIFIDMQGYSDRASLSSREALGQVLRALNVPADRIPVDEGELTGLYRSQLAKKKILIVLDDAAGSQQVRPLLPGSPTCVVVVTSRDGLAGLVARGHARMVPLDLMPANEALELVRTVAGHERTDAEPEAATELVRICARLPLALSVAAANLATRPQQSVADAVATLANGNRLSNLAVGRDLDNAVGAAFDLSYRGLKPELGPTFRMLGLIEGPTFTSEAVGALCAVTPEAAQGMLNALEASNLVQAVSSGRYQLHDLLREYARGRAEAEDGHVIREAAFQRLATWYLTRAQQAGRFLDRYRRTIGQELAALTVDIEPSERARQLEWFNDEYRNLIELSRQTSELHWDDLTIGLADALYDFFELRRHGPENIAVHRLGLEAAERCGHIPAQFFMHHHLAVAYREMGRTREAFAAAEVACELSRQVRDRYGEGAVLDNIARIHLQVSDYRAALGVTRVALAIRHRIEDRHGEATTLDTMARVHQGLSEYQRAFERASDALEIRRQIGDQRGVAETLDNIAHIYYGWGRASPALDYARQALELRREIDDQHGEGETLAFMGHLYMWLGDHRQARDFVEHALLIRQSVSDRSGEGQALVYLSTIQRRLGDEGGAVRAGLEALDILQELGDRHGEAEALVNLSRSYRRLETYDRARVDAERALTISGSIGDRFGEAAALRALALVTRDCGDLNTARKCSTRSLRICRRIGNRRGEADSLDVLCKVFHRLGLLEKAYRTAVRSCAIAVEVSDGHGTVVTMLAMVEILRDKGDLHSAMSHMKEAMELIGHLSHKRQLKAWWLLAEICAEQGDHQAAERARAEALQLEKESVGQ</sequence>
<evidence type="ECO:0000256" key="1">
    <source>
        <dbReference type="ARBA" id="ARBA00022737"/>
    </source>
</evidence>
<dbReference type="Pfam" id="PF00931">
    <property type="entry name" value="NB-ARC"/>
    <property type="match status" value="1"/>
</dbReference>
<dbReference type="GO" id="GO:0043531">
    <property type="term" value="F:ADP binding"/>
    <property type="evidence" value="ECO:0007669"/>
    <property type="project" value="InterPro"/>
</dbReference>
<feature type="domain" description="AAA+ ATPase" evidence="2">
    <location>
        <begin position="66"/>
        <end position="201"/>
    </location>
</feature>
<dbReference type="PRINTS" id="PR00364">
    <property type="entry name" value="DISEASERSIST"/>
</dbReference>